<dbReference type="InterPro" id="IPR051198">
    <property type="entry name" value="BchE-like"/>
</dbReference>
<dbReference type="GO" id="GO:0046872">
    <property type="term" value="F:metal ion binding"/>
    <property type="evidence" value="ECO:0007669"/>
    <property type="project" value="UniProtKB-KW"/>
</dbReference>
<dbReference type="PROSITE" id="PS51918">
    <property type="entry name" value="RADICAL_SAM"/>
    <property type="match status" value="1"/>
</dbReference>
<dbReference type="GO" id="GO:0051539">
    <property type="term" value="F:4 iron, 4 sulfur cluster binding"/>
    <property type="evidence" value="ECO:0007669"/>
    <property type="project" value="UniProtKB-KW"/>
</dbReference>
<sequence>MKMNILLVSCKKLDWMQDSKGTIPLASLYLAGSLRAAGFNPIIVDLNLHPVQEGMSIDESDFQVLQKYIHETDPLMVGFNCFVSQHFPFIMKASDHIKSYNSKVHITTGGSHPSLFPSEIIQNCPSIDSVAIGEAEEQIVAMAQALAADDTTRFSGIQALAYRVDGQVVKNPRVNYISDLDSIPQAAWDLINLEDYYADHTGWHNPKNLEIKVSIPIPTSRSCPFSCNFCACHATMGRMFRRRSPKKVVDEMEYLYKEFGMNYFGFIDDIVNLNKEHLIGICDEILARKMDIQFEPTCGLYLARVDEDIAVAMARAGCTFARLPIESGSDYMRTKIIGKKLPRENIFYAKKVLKDNGIRVSTMSIMGFPEDTPETLQETYDLLLELNADLNYVFNLIPMPGSRVFDQALEENLLLSHFDATNLWRGDVELDPVQSEQQYHLKPRNMTLDELDVFREKFNKIRIMNPELREQLFKENSIKNLPSHALKMQEGMLIQAGR</sequence>
<dbReference type="GO" id="GO:0031419">
    <property type="term" value="F:cobalamin binding"/>
    <property type="evidence" value="ECO:0007669"/>
    <property type="project" value="InterPro"/>
</dbReference>
<evidence type="ECO:0000256" key="5">
    <source>
        <dbReference type="ARBA" id="ARBA00022723"/>
    </source>
</evidence>
<keyword evidence="7" id="KW-0411">Iron-sulfur</keyword>
<feature type="domain" description="B12-binding" evidence="8">
    <location>
        <begin position="3"/>
        <end position="153"/>
    </location>
</feature>
<evidence type="ECO:0000256" key="1">
    <source>
        <dbReference type="ARBA" id="ARBA00001966"/>
    </source>
</evidence>
<dbReference type="SUPFAM" id="SSF102114">
    <property type="entry name" value="Radical SAM enzymes"/>
    <property type="match status" value="1"/>
</dbReference>
<dbReference type="SFLD" id="SFLDG01123">
    <property type="entry name" value="methyltransferase_(Class_B)"/>
    <property type="match status" value="1"/>
</dbReference>
<comment type="cofactor">
    <cofactor evidence="1">
        <name>[4Fe-4S] cluster</name>
        <dbReference type="ChEBI" id="CHEBI:49883"/>
    </cofactor>
</comment>
<evidence type="ECO:0000259" key="8">
    <source>
        <dbReference type="PROSITE" id="PS51332"/>
    </source>
</evidence>
<accession>A0A2M7GA93</accession>
<evidence type="ECO:0000256" key="2">
    <source>
        <dbReference type="ARBA" id="ARBA00022603"/>
    </source>
</evidence>
<dbReference type="Pfam" id="PF02310">
    <property type="entry name" value="B12-binding"/>
    <property type="match status" value="1"/>
</dbReference>
<protein>
    <submittedName>
        <fullName evidence="10">Uncharacterized protein</fullName>
    </submittedName>
</protein>
<dbReference type="SMART" id="SM00729">
    <property type="entry name" value="Elp3"/>
    <property type="match status" value="1"/>
</dbReference>
<dbReference type="EMBL" id="PFFQ01000006">
    <property type="protein sequence ID" value="PIW19061.1"/>
    <property type="molecule type" value="Genomic_DNA"/>
</dbReference>
<dbReference type="Proteomes" id="UP000231019">
    <property type="component" value="Unassembled WGS sequence"/>
</dbReference>
<dbReference type="SFLD" id="SFLDS00029">
    <property type="entry name" value="Radical_SAM"/>
    <property type="match status" value="1"/>
</dbReference>
<evidence type="ECO:0000256" key="4">
    <source>
        <dbReference type="ARBA" id="ARBA00022691"/>
    </source>
</evidence>
<organism evidence="10 11">
    <name type="scientific">bacterium (Candidatus Blackallbacteria) CG17_big_fil_post_rev_8_21_14_2_50_48_46</name>
    <dbReference type="NCBI Taxonomy" id="2014261"/>
    <lineage>
        <taxon>Bacteria</taxon>
        <taxon>Candidatus Blackallbacteria</taxon>
    </lineage>
</organism>
<evidence type="ECO:0000313" key="10">
    <source>
        <dbReference type="EMBL" id="PIW19061.1"/>
    </source>
</evidence>
<dbReference type="InterPro" id="IPR007197">
    <property type="entry name" value="rSAM"/>
</dbReference>
<dbReference type="Gene3D" id="3.40.50.280">
    <property type="entry name" value="Cobalamin-binding domain"/>
    <property type="match status" value="1"/>
</dbReference>
<dbReference type="GO" id="GO:0003824">
    <property type="term" value="F:catalytic activity"/>
    <property type="evidence" value="ECO:0007669"/>
    <property type="project" value="InterPro"/>
</dbReference>
<keyword evidence="4" id="KW-0949">S-adenosyl-L-methionine</keyword>
<keyword evidence="3" id="KW-0808">Transferase</keyword>
<evidence type="ECO:0000256" key="3">
    <source>
        <dbReference type="ARBA" id="ARBA00022679"/>
    </source>
</evidence>
<dbReference type="InterPro" id="IPR023404">
    <property type="entry name" value="rSAM_horseshoe"/>
</dbReference>
<feature type="domain" description="Radical SAM core" evidence="9">
    <location>
        <begin position="209"/>
        <end position="440"/>
    </location>
</feature>
<dbReference type="PANTHER" id="PTHR43409">
    <property type="entry name" value="ANAEROBIC MAGNESIUM-PROTOPORPHYRIN IX MONOMETHYL ESTER CYCLASE-RELATED"/>
    <property type="match status" value="1"/>
</dbReference>
<evidence type="ECO:0000313" key="11">
    <source>
        <dbReference type="Proteomes" id="UP000231019"/>
    </source>
</evidence>
<dbReference type="InterPro" id="IPR034466">
    <property type="entry name" value="Methyltransferase_Class_B"/>
</dbReference>
<evidence type="ECO:0000256" key="6">
    <source>
        <dbReference type="ARBA" id="ARBA00023004"/>
    </source>
</evidence>
<dbReference type="Gene3D" id="3.80.30.20">
    <property type="entry name" value="tm_1862 like domain"/>
    <property type="match status" value="1"/>
</dbReference>
<dbReference type="PANTHER" id="PTHR43409:SF7">
    <property type="entry name" value="BLL1977 PROTEIN"/>
    <property type="match status" value="1"/>
</dbReference>
<evidence type="ECO:0000259" key="9">
    <source>
        <dbReference type="PROSITE" id="PS51918"/>
    </source>
</evidence>
<dbReference type="AlphaFoldDB" id="A0A2M7GA93"/>
<keyword evidence="2" id="KW-0489">Methyltransferase</keyword>
<evidence type="ECO:0000256" key="7">
    <source>
        <dbReference type="ARBA" id="ARBA00023014"/>
    </source>
</evidence>
<proteinExistence type="predicted"/>
<dbReference type="InterPro" id="IPR006158">
    <property type="entry name" value="Cobalamin-bd"/>
</dbReference>
<dbReference type="InterPro" id="IPR058240">
    <property type="entry name" value="rSAM_sf"/>
</dbReference>
<gene>
    <name evidence="10" type="ORF">COW36_02820</name>
</gene>
<reference evidence="10 11" key="1">
    <citation type="submission" date="2017-09" db="EMBL/GenBank/DDBJ databases">
        <title>Depth-based differentiation of microbial function through sediment-hosted aquifers and enrichment of novel symbionts in the deep terrestrial subsurface.</title>
        <authorList>
            <person name="Probst A.J."/>
            <person name="Ladd B."/>
            <person name="Jarett J.K."/>
            <person name="Geller-Mcgrath D.E."/>
            <person name="Sieber C.M."/>
            <person name="Emerson J.B."/>
            <person name="Anantharaman K."/>
            <person name="Thomas B.C."/>
            <person name="Malmstrom R."/>
            <person name="Stieglmeier M."/>
            <person name="Klingl A."/>
            <person name="Woyke T."/>
            <person name="Ryan C.M."/>
            <person name="Banfield J.F."/>
        </authorList>
    </citation>
    <scope>NUCLEOTIDE SEQUENCE [LARGE SCALE GENOMIC DNA]</scope>
    <source>
        <strain evidence="10">CG17_big_fil_post_rev_8_21_14_2_50_48_46</strain>
    </source>
</reference>
<dbReference type="CDD" id="cd01335">
    <property type="entry name" value="Radical_SAM"/>
    <property type="match status" value="1"/>
</dbReference>
<dbReference type="Pfam" id="PF04055">
    <property type="entry name" value="Radical_SAM"/>
    <property type="match status" value="1"/>
</dbReference>
<name>A0A2M7GA93_9BACT</name>
<comment type="caution">
    <text evidence="10">The sequence shown here is derived from an EMBL/GenBank/DDBJ whole genome shotgun (WGS) entry which is preliminary data.</text>
</comment>
<keyword evidence="5" id="KW-0479">Metal-binding</keyword>
<dbReference type="PROSITE" id="PS51332">
    <property type="entry name" value="B12_BINDING"/>
    <property type="match status" value="1"/>
</dbReference>
<dbReference type="SFLD" id="SFLDG01082">
    <property type="entry name" value="B12-binding_domain_containing"/>
    <property type="match status" value="1"/>
</dbReference>
<keyword evidence="6" id="KW-0408">Iron</keyword>
<dbReference type="InterPro" id="IPR006638">
    <property type="entry name" value="Elp3/MiaA/NifB-like_rSAM"/>
</dbReference>